<dbReference type="InterPro" id="IPR035914">
    <property type="entry name" value="Sperma_CUB_dom_sf"/>
</dbReference>
<dbReference type="HOGENOM" id="CLU_015228_5_2_1"/>
<evidence type="ECO:0000256" key="2">
    <source>
        <dbReference type="ARBA" id="ARBA00023157"/>
    </source>
</evidence>
<sequence>MKFLLLCLGLSLANAAVVINPFGDEGACGDDQPRYINESVIFMSPNFGEGETYPPNQNCSWLIEYTGDDEGISVELSFQTFILEECTDCNCDYLAAYDGDSEDGTLVGKRCGNNPTDMYSDSHLMFVRFVSDESTEFPGFVASNAFDILPPSYCVAGGEPLQLTDPTGVVESPGFGEGFYPDNLDCQWQISTPNAVGYRIEFDEDFATEDACRVDFLQLFSGTGSTGSDTKRGQWYGNHSPHVFTIEGGDLYAYFHTDSSVADIGFSFSYTAIM</sequence>
<evidence type="ECO:0000256" key="3">
    <source>
        <dbReference type="PROSITE-ProRule" id="PRU00059"/>
    </source>
</evidence>
<dbReference type="EMBL" id="AMQN01010659">
    <property type="status" value="NOT_ANNOTATED_CDS"/>
    <property type="molecule type" value="Genomic_DNA"/>
</dbReference>
<accession>R7TVR2</accession>
<keyword evidence="1" id="KW-0677">Repeat</keyword>
<evidence type="ECO:0000313" key="7">
    <source>
        <dbReference type="EnsemblMetazoa" id="CapteP227116"/>
    </source>
</evidence>
<dbReference type="Gene3D" id="2.60.120.290">
    <property type="entry name" value="Spermadhesin, CUB domain"/>
    <property type="match status" value="2"/>
</dbReference>
<dbReference type="SUPFAM" id="SSF49854">
    <property type="entry name" value="Spermadhesin, CUB domain"/>
    <property type="match status" value="2"/>
</dbReference>
<keyword evidence="2" id="KW-1015">Disulfide bond</keyword>
<feature type="signal peptide" evidence="4">
    <location>
        <begin position="1"/>
        <end position="15"/>
    </location>
</feature>
<dbReference type="SMART" id="SM00042">
    <property type="entry name" value="CUB"/>
    <property type="match status" value="2"/>
</dbReference>
<dbReference type="OMA" id="VACHCIS"/>
<dbReference type="PROSITE" id="PS01180">
    <property type="entry name" value="CUB"/>
    <property type="match status" value="2"/>
</dbReference>
<feature type="chain" id="PRO_5011952005" description="CUB domain-containing protein" evidence="4">
    <location>
        <begin position="16"/>
        <end position="274"/>
    </location>
</feature>
<dbReference type="OrthoDB" id="6345439at2759"/>
<dbReference type="InterPro" id="IPR000859">
    <property type="entry name" value="CUB_dom"/>
</dbReference>
<feature type="domain" description="CUB" evidence="5">
    <location>
        <begin position="157"/>
        <end position="273"/>
    </location>
</feature>
<dbReference type="PANTHER" id="PTHR24251">
    <property type="entry name" value="OVOCHYMASE-RELATED"/>
    <property type="match status" value="1"/>
</dbReference>
<dbReference type="Proteomes" id="UP000014760">
    <property type="component" value="Unassembled WGS sequence"/>
</dbReference>
<keyword evidence="4" id="KW-0732">Signal</keyword>
<dbReference type="STRING" id="283909.R7TVR2"/>
<name>R7TVR2_CAPTE</name>
<dbReference type="FunFam" id="2.60.120.290:FF:000005">
    <property type="entry name" value="Procollagen C-endopeptidase enhancer 1"/>
    <property type="match status" value="1"/>
</dbReference>
<proteinExistence type="predicted"/>
<dbReference type="AlphaFoldDB" id="R7TVR2"/>
<reference evidence="7" key="3">
    <citation type="submission" date="2015-06" db="UniProtKB">
        <authorList>
            <consortium name="EnsemblMetazoa"/>
        </authorList>
    </citation>
    <scope>IDENTIFICATION</scope>
</reference>
<comment type="caution">
    <text evidence="3">Lacks conserved residue(s) required for the propagation of feature annotation.</text>
</comment>
<reference evidence="6 8" key="2">
    <citation type="journal article" date="2013" name="Nature">
        <title>Insights into bilaterian evolution from three spiralian genomes.</title>
        <authorList>
            <person name="Simakov O."/>
            <person name="Marletaz F."/>
            <person name="Cho S.J."/>
            <person name="Edsinger-Gonzales E."/>
            <person name="Havlak P."/>
            <person name="Hellsten U."/>
            <person name="Kuo D.H."/>
            <person name="Larsson T."/>
            <person name="Lv J."/>
            <person name="Arendt D."/>
            <person name="Savage R."/>
            <person name="Osoegawa K."/>
            <person name="de Jong P."/>
            <person name="Grimwood J."/>
            <person name="Chapman J.A."/>
            <person name="Shapiro H."/>
            <person name="Aerts A."/>
            <person name="Otillar R.P."/>
            <person name="Terry A.Y."/>
            <person name="Boore J.L."/>
            <person name="Grigoriev I.V."/>
            <person name="Lindberg D.R."/>
            <person name="Seaver E.C."/>
            <person name="Weisblat D.A."/>
            <person name="Putnam N.H."/>
            <person name="Rokhsar D.S."/>
        </authorList>
    </citation>
    <scope>NUCLEOTIDE SEQUENCE</scope>
    <source>
        <strain evidence="6 8">I ESC-2004</strain>
    </source>
</reference>
<gene>
    <name evidence="6" type="ORF">CAPTEDRAFT_227116</name>
</gene>
<evidence type="ECO:0000313" key="6">
    <source>
        <dbReference type="EMBL" id="ELT97983.1"/>
    </source>
</evidence>
<protein>
    <recommendedName>
        <fullName evidence="5">CUB domain-containing protein</fullName>
    </recommendedName>
</protein>
<evidence type="ECO:0000259" key="5">
    <source>
        <dbReference type="PROSITE" id="PS01180"/>
    </source>
</evidence>
<keyword evidence="8" id="KW-1185">Reference proteome</keyword>
<evidence type="ECO:0000256" key="4">
    <source>
        <dbReference type="SAM" id="SignalP"/>
    </source>
</evidence>
<reference evidence="8" key="1">
    <citation type="submission" date="2012-12" db="EMBL/GenBank/DDBJ databases">
        <authorList>
            <person name="Hellsten U."/>
            <person name="Grimwood J."/>
            <person name="Chapman J.A."/>
            <person name="Shapiro H."/>
            <person name="Aerts A."/>
            <person name="Otillar R.P."/>
            <person name="Terry A.Y."/>
            <person name="Boore J.L."/>
            <person name="Simakov O."/>
            <person name="Marletaz F."/>
            <person name="Cho S.-J."/>
            <person name="Edsinger-Gonzales E."/>
            <person name="Havlak P."/>
            <person name="Kuo D.-H."/>
            <person name="Larsson T."/>
            <person name="Lv J."/>
            <person name="Arendt D."/>
            <person name="Savage R."/>
            <person name="Osoegawa K."/>
            <person name="de Jong P."/>
            <person name="Lindberg D.R."/>
            <person name="Seaver E.C."/>
            <person name="Weisblat D.A."/>
            <person name="Putnam N.H."/>
            <person name="Grigoriev I.V."/>
            <person name="Rokhsar D.S."/>
        </authorList>
    </citation>
    <scope>NUCLEOTIDE SEQUENCE</scope>
    <source>
        <strain evidence="8">I ESC-2004</strain>
    </source>
</reference>
<dbReference type="EMBL" id="KB308347">
    <property type="protein sequence ID" value="ELT97983.1"/>
    <property type="molecule type" value="Genomic_DNA"/>
</dbReference>
<organism evidence="6">
    <name type="scientific">Capitella teleta</name>
    <name type="common">Polychaete worm</name>
    <dbReference type="NCBI Taxonomy" id="283909"/>
    <lineage>
        <taxon>Eukaryota</taxon>
        <taxon>Metazoa</taxon>
        <taxon>Spiralia</taxon>
        <taxon>Lophotrochozoa</taxon>
        <taxon>Annelida</taxon>
        <taxon>Polychaeta</taxon>
        <taxon>Sedentaria</taxon>
        <taxon>Scolecida</taxon>
        <taxon>Capitellidae</taxon>
        <taxon>Capitella</taxon>
    </lineage>
</organism>
<evidence type="ECO:0000256" key="1">
    <source>
        <dbReference type="ARBA" id="ARBA00022737"/>
    </source>
</evidence>
<feature type="domain" description="CUB" evidence="5">
    <location>
        <begin position="28"/>
        <end position="147"/>
    </location>
</feature>
<evidence type="ECO:0000313" key="8">
    <source>
        <dbReference type="Proteomes" id="UP000014760"/>
    </source>
</evidence>
<dbReference type="CDD" id="cd00041">
    <property type="entry name" value="CUB"/>
    <property type="match status" value="2"/>
</dbReference>
<dbReference type="Pfam" id="PF00431">
    <property type="entry name" value="CUB"/>
    <property type="match status" value="2"/>
</dbReference>
<dbReference type="EnsemblMetazoa" id="CapteT227116">
    <property type="protein sequence ID" value="CapteP227116"/>
    <property type="gene ID" value="CapteG227116"/>
</dbReference>